<dbReference type="OrthoDB" id="5326588at2759"/>
<feature type="transmembrane region" description="Helical" evidence="24">
    <location>
        <begin position="303"/>
        <end position="321"/>
    </location>
</feature>
<comment type="catalytic activity">
    <reaction evidence="21">
        <text>cholesterol + NADP(+) = 7-dehydrocholesterol + NADPH + H(+)</text>
        <dbReference type="Rhea" id="RHEA:23984"/>
        <dbReference type="ChEBI" id="CHEBI:15378"/>
        <dbReference type="ChEBI" id="CHEBI:16113"/>
        <dbReference type="ChEBI" id="CHEBI:17759"/>
        <dbReference type="ChEBI" id="CHEBI:57783"/>
        <dbReference type="ChEBI" id="CHEBI:58349"/>
        <dbReference type="EC" id="1.3.1.21"/>
    </reaction>
    <physiologicalReaction direction="right-to-left" evidence="21">
        <dbReference type="Rhea" id="RHEA:23986"/>
    </physiologicalReaction>
</comment>
<dbReference type="Gene3D" id="1.20.120.1630">
    <property type="match status" value="1"/>
</dbReference>
<dbReference type="EMBL" id="GDIQ01098296">
    <property type="protein sequence ID" value="JAL53430.1"/>
    <property type="molecule type" value="Transcribed_RNA"/>
</dbReference>
<evidence type="ECO:0000256" key="5">
    <source>
        <dbReference type="ARBA" id="ARBA00022548"/>
    </source>
</evidence>
<keyword evidence="16" id="KW-1207">Sterol metabolism</keyword>
<evidence type="ECO:0000256" key="13">
    <source>
        <dbReference type="ARBA" id="ARBA00023011"/>
    </source>
</evidence>
<feature type="transmembrane region" description="Helical" evidence="24">
    <location>
        <begin position="79"/>
        <end position="99"/>
    </location>
</feature>
<evidence type="ECO:0000256" key="10">
    <source>
        <dbReference type="ARBA" id="ARBA00022955"/>
    </source>
</evidence>
<keyword evidence="13" id="KW-0756">Sterol biosynthesis</keyword>
<feature type="region of interest" description="Disordered" evidence="23">
    <location>
        <begin position="1"/>
        <end position="25"/>
    </location>
</feature>
<feature type="transmembrane region" description="Helical" evidence="24">
    <location>
        <begin position="387"/>
        <end position="405"/>
    </location>
</feature>
<name>A0A0P5GUY9_9CRUS</name>
<evidence type="ECO:0000256" key="22">
    <source>
        <dbReference type="ARBA" id="ARBA00047826"/>
    </source>
</evidence>
<keyword evidence="6 24" id="KW-0812">Transmembrane</keyword>
<feature type="transmembrane region" description="Helical" evidence="24">
    <location>
        <begin position="269"/>
        <end position="291"/>
    </location>
</feature>
<evidence type="ECO:0000256" key="15">
    <source>
        <dbReference type="ARBA" id="ARBA00023136"/>
    </source>
</evidence>
<sequence>MAAKKKQKSSAPVTSSVEKKTSKAEKKGSETWKRVKTIVHNHVVPPLFLVFFTPIVQVLALKAIPGIPFEWDRILGNAYSWKVVTIFLSWALTFLLIPGRTFEGPATSFGYVPVYADNGLFYYATTFITYLGLHFVYPNLSLDIYHNMPYILGSLNIFALALCLILLIMGKWRPQTSEKMPSAPILLEFYRGMEIHPRLLGVDIKQWTNCRVGMMAWQILIVAFLIAGGRHGVNPGHLANVVIQTFYITKFYYWETGYFNTLDITLDRAGYYICWGCLVWVPGFYTYSSFYLVAHPSTLTEQAAFFVALLGLFIVAVNYRIDYEKQLFRATNGNCRLWGKPAKSMAAFNQISKRTSTLLLSGFWGVGRHLNYTFEIIAAFLWCFPGYGYGIWSFLYFFFLIGLLVHRCYRDEEKCSAKYGHFWNDYCKRVPYRMIPSYADYFTKEVEFRYR</sequence>
<dbReference type="PANTHER" id="PTHR21257:SF38">
    <property type="entry name" value="7-DEHYDROCHOLESTEROL REDUCTASE"/>
    <property type="match status" value="1"/>
</dbReference>
<keyword evidence="15 24" id="KW-0472">Membrane</keyword>
<evidence type="ECO:0000256" key="11">
    <source>
        <dbReference type="ARBA" id="ARBA00022989"/>
    </source>
</evidence>
<evidence type="ECO:0000256" key="16">
    <source>
        <dbReference type="ARBA" id="ARBA00023166"/>
    </source>
</evidence>
<keyword evidence="14" id="KW-0443">Lipid metabolism</keyword>
<keyword evidence="4" id="KW-0444">Lipid biosynthesis</keyword>
<evidence type="ECO:0000256" key="9">
    <source>
        <dbReference type="ARBA" id="ARBA00022857"/>
    </source>
</evidence>
<comment type="similarity">
    <text evidence="3">Belongs to the ERG4/ERG24 family.</text>
</comment>
<dbReference type="InterPro" id="IPR018083">
    <property type="entry name" value="Sterol_reductase_CS"/>
</dbReference>
<evidence type="ECO:0000256" key="4">
    <source>
        <dbReference type="ARBA" id="ARBA00022516"/>
    </source>
</evidence>
<evidence type="ECO:0000256" key="19">
    <source>
        <dbReference type="ARBA" id="ARBA00039984"/>
    </source>
</evidence>
<comment type="catalytic activity">
    <reaction evidence="22">
        <text>7-dehydrodesmosterol + NADPH + H(+) = desmosterol + NADP(+)</text>
        <dbReference type="Rhea" id="RHEA:46740"/>
        <dbReference type="ChEBI" id="CHEBI:15378"/>
        <dbReference type="ChEBI" id="CHEBI:17737"/>
        <dbReference type="ChEBI" id="CHEBI:27910"/>
        <dbReference type="ChEBI" id="CHEBI:57783"/>
        <dbReference type="ChEBI" id="CHEBI:58349"/>
    </reaction>
    <physiologicalReaction direction="left-to-right" evidence="22">
        <dbReference type="Rhea" id="RHEA:46741"/>
    </physiologicalReaction>
</comment>
<keyword evidence="5" id="KW-0153">Cholesterol metabolism</keyword>
<organism evidence="25">
    <name type="scientific">Daphnia magna</name>
    <dbReference type="NCBI Taxonomy" id="35525"/>
    <lineage>
        <taxon>Eukaryota</taxon>
        <taxon>Metazoa</taxon>
        <taxon>Ecdysozoa</taxon>
        <taxon>Arthropoda</taxon>
        <taxon>Crustacea</taxon>
        <taxon>Branchiopoda</taxon>
        <taxon>Diplostraca</taxon>
        <taxon>Cladocera</taxon>
        <taxon>Anomopoda</taxon>
        <taxon>Daphniidae</taxon>
        <taxon>Daphnia</taxon>
    </lineage>
</organism>
<dbReference type="Pfam" id="PF01222">
    <property type="entry name" value="ERG4_ERG24"/>
    <property type="match status" value="1"/>
</dbReference>
<evidence type="ECO:0000256" key="8">
    <source>
        <dbReference type="ARBA" id="ARBA00022824"/>
    </source>
</evidence>
<feature type="transmembrane region" description="Helical" evidence="24">
    <location>
        <begin position="120"/>
        <end position="137"/>
    </location>
</feature>
<dbReference type="EC" id="1.3.1.21" evidence="18"/>
<evidence type="ECO:0000256" key="2">
    <source>
        <dbReference type="ARBA" id="ARBA00004770"/>
    </source>
</evidence>
<protein>
    <recommendedName>
        <fullName evidence="19">7-dehydrocholesterol reductase</fullName>
        <ecNumber evidence="18">1.3.1.21</ecNumber>
    </recommendedName>
    <alternativeName>
        <fullName evidence="20">Sterol Delta(7)-reductase</fullName>
    </alternativeName>
</protein>
<evidence type="ECO:0000256" key="3">
    <source>
        <dbReference type="ARBA" id="ARBA00005402"/>
    </source>
</evidence>
<keyword evidence="17" id="KW-0753">Steroid metabolism</keyword>
<evidence type="ECO:0000256" key="24">
    <source>
        <dbReference type="SAM" id="Phobius"/>
    </source>
</evidence>
<dbReference type="AlphaFoldDB" id="A0A0P5GUY9"/>
<dbReference type="GO" id="GO:0005789">
    <property type="term" value="C:endoplasmic reticulum membrane"/>
    <property type="evidence" value="ECO:0007669"/>
    <property type="project" value="UniProtKB-SubCell"/>
</dbReference>
<reference evidence="25" key="1">
    <citation type="submission" date="2015-10" db="EMBL/GenBank/DDBJ databases">
        <title>EvidentialGene: Evidence-directed Construction of Complete mRNA Transcriptomes without Genomes.</title>
        <authorList>
            <person name="Gilbert D.G."/>
        </authorList>
    </citation>
    <scope>NUCLEOTIDE SEQUENCE</scope>
</reference>
<feature type="transmembrane region" description="Helical" evidence="24">
    <location>
        <begin position="43"/>
        <end position="67"/>
    </location>
</feature>
<evidence type="ECO:0000256" key="12">
    <source>
        <dbReference type="ARBA" id="ARBA00023002"/>
    </source>
</evidence>
<evidence type="ECO:0000256" key="20">
    <source>
        <dbReference type="ARBA" id="ARBA00042688"/>
    </source>
</evidence>
<dbReference type="GO" id="GO:0016132">
    <property type="term" value="P:brassinosteroid biosynthetic process"/>
    <property type="evidence" value="ECO:0007669"/>
    <property type="project" value="TreeGrafter"/>
</dbReference>
<accession>A0A0P5GUY9</accession>
<evidence type="ECO:0000256" key="21">
    <source>
        <dbReference type="ARBA" id="ARBA00047795"/>
    </source>
</evidence>
<evidence type="ECO:0000256" key="1">
    <source>
        <dbReference type="ARBA" id="ARBA00004477"/>
    </source>
</evidence>
<proteinExistence type="inferred from homology"/>
<dbReference type="PROSITE" id="PS01018">
    <property type="entry name" value="STEROL_REDUCT_2"/>
    <property type="match status" value="1"/>
</dbReference>
<evidence type="ECO:0000313" key="25">
    <source>
        <dbReference type="EMBL" id="JAL53430.1"/>
    </source>
</evidence>
<keyword evidence="7" id="KW-0152">Cholesterol biosynthesis</keyword>
<comment type="subcellular location">
    <subcellularLocation>
        <location evidence="1">Endoplasmic reticulum membrane</location>
        <topology evidence="1">Multi-pass membrane protein</topology>
    </subcellularLocation>
</comment>
<keyword evidence="10" id="KW-0752">Steroid biosynthesis</keyword>
<keyword evidence="11 24" id="KW-1133">Transmembrane helix</keyword>
<keyword evidence="9" id="KW-0521">NADP</keyword>
<dbReference type="GO" id="GO:0047598">
    <property type="term" value="F:7-dehydrocholesterol reductase activity"/>
    <property type="evidence" value="ECO:0007669"/>
    <property type="project" value="UniProtKB-EC"/>
</dbReference>
<dbReference type="EMBL" id="GDIQ01069017">
    <property type="protein sequence ID" value="JAN25720.1"/>
    <property type="molecule type" value="Transcribed_RNA"/>
</dbReference>
<dbReference type="GO" id="GO:0006695">
    <property type="term" value="P:cholesterol biosynthetic process"/>
    <property type="evidence" value="ECO:0007669"/>
    <property type="project" value="UniProtKB-UniPathway"/>
</dbReference>
<keyword evidence="8" id="KW-0256">Endoplasmic reticulum</keyword>
<evidence type="ECO:0000256" key="23">
    <source>
        <dbReference type="SAM" id="MobiDB-lite"/>
    </source>
</evidence>
<keyword evidence="12" id="KW-0560">Oxidoreductase</keyword>
<evidence type="ECO:0000256" key="6">
    <source>
        <dbReference type="ARBA" id="ARBA00022692"/>
    </source>
</evidence>
<evidence type="ECO:0000256" key="18">
    <source>
        <dbReference type="ARBA" id="ARBA00038851"/>
    </source>
</evidence>
<feature type="transmembrane region" description="Helical" evidence="24">
    <location>
        <begin position="149"/>
        <end position="170"/>
    </location>
</feature>
<dbReference type="PANTHER" id="PTHR21257">
    <property type="entry name" value="DELTA(14)-STEROL REDUCTASE"/>
    <property type="match status" value="1"/>
</dbReference>
<dbReference type="UniPathway" id="UPA00063"/>
<evidence type="ECO:0000256" key="7">
    <source>
        <dbReference type="ARBA" id="ARBA00022778"/>
    </source>
</evidence>
<dbReference type="InterPro" id="IPR001171">
    <property type="entry name" value="ERG24_DHCR-like"/>
</dbReference>
<evidence type="ECO:0000256" key="14">
    <source>
        <dbReference type="ARBA" id="ARBA00023098"/>
    </source>
</evidence>
<evidence type="ECO:0000256" key="17">
    <source>
        <dbReference type="ARBA" id="ARBA00023221"/>
    </source>
</evidence>
<comment type="pathway">
    <text evidence="2">Steroid biosynthesis; cholesterol biosynthesis.</text>
</comment>